<protein>
    <recommendedName>
        <fullName evidence="7">Mitochondrial carrier protein</fullName>
    </recommendedName>
</protein>
<feature type="transmembrane region" description="Helical" evidence="4">
    <location>
        <begin position="79"/>
        <end position="100"/>
    </location>
</feature>
<organism evidence="5 6">
    <name type="scientific">Pristionchus mayeri</name>
    <dbReference type="NCBI Taxonomy" id="1317129"/>
    <lineage>
        <taxon>Eukaryota</taxon>
        <taxon>Metazoa</taxon>
        <taxon>Ecdysozoa</taxon>
        <taxon>Nematoda</taxon>
        <taxon>Chromadorea</taxon>
        <taxon>Rhabditida</taxon>
        <taxon>Rhabditina</taxon>
        <taxon>Diplogasteromorpha</taxon>
        <taxon>Diplogasteroidea</taxon>
        <taxon>Neodiplogasteridae</taxon>
        <taxon>Pristionchus</taxon>
    </lineage>
</organism>
<feature type="non-terminal residue" evidence="5">
    <location>
        <position position="175"/>
    </location>
</feature>
<evidence type="ECO:0008006" key="7">
    <source>
        <dbReference type="Google" id="ProtNLM"/>
    </source>
</evidence>
<proteinExistence type="predicted"/>
<feature type="transmembrane region" description="Helical" evidence="4">
    <location>
        <begin position="42"/>
        <end position="59"/>
    </location>
</feature>
<comment type="caution">
    <text evidence="5">The sequence shown here is derived from an EMBL/GenBank/DDBJ whole genome shotgun (WGS) entry which is preliminary data.</text>
</comment>
<sequence length="175" mass="19535">SSGATVLSIIHPLEHAIVTSSREGLANGLIKTITSPGMFREFYLSLPGTIIHRALYFGLYDSMKVKYACGDEKLGFFSAFALALVTTTFSDILALSYYAVLVRAKTGFNMFSIFKKMHEIEQVRVKNDGVTGKYFKVSLLIAILKRSESKHSLMRHAEIWTEMSTVHECVKLSIS</sequence>
<keyword evidence="3 4" id="KW-0472">Membrane</keyword>
<feature type="non-terminal residue" evidence="5">
    <location>
        <position position="1"/>
    </location>
</feature>
<name>A0AAN5CT97_9BILA</name>
<evidence type="ECO:0000256" key="3">
    <source>
        <dbReference type="ARBA" id="ARBA00023136"/>
    </source>
</evidence>
<keyword evidence="6" id="KW-1185">Reference proteome</keyword>
<comment type="subcellular location">
    <subcellularLocation>
        <location evidence="1">Membrane</location>
    </subcellularLocation>
</comment>
<evidence type="ECO:0000313" key="6">
    <source>
        <dbReference type="Proteomes" id="UP001328107"/>
    </source>
</evidence>
<evidence type="ECO:0000313" key="5">
    <source>
        <dbReference type="EMBL" id="GMR50403.1"/>
    </source>
</evidence>
<reference evidence="6" key="1">
    <citation type="submission" date="2022-10" db="EMBL/GenBank/DDBJ databases">
        <title>Genome assembly of Pristionchus species.</title>
        <authorList>
            <person name="Yoshida K."/>
            <person name="Sommer R.J."/>
        </authorList>
    </citation>
    <scope>NUCLEOTIDE SEQUENCE [LARGE SCALE GENOMIC DNA]</scope>
    <source>
        <strain evidence="6">RS5460</strain>
    </source>
</reference>
<evidence type="ECO:0000256" key="1">
    <source>
        <dbReference type="ARBA" id="ARBA00004370"/>
    </source>
</evidence>
<dbReference type="Gene3D" id="1.50.40.10">
    <property type="entry name" value="Mitochondrial carrier domain"/>
    <property type="match status" value="1"/>
</dbReference>
<gene>
    <name evidence="5" type="ORF">PMAYCL1PPCAC_20598</name>
</gene>
<dbReference type="EMBL" id="BTRK01000004">
    <property type="protein sequence ID" value="GMR50403.1"/>
    <property type="molecule type" value="Genomic_DNA"/>
</dbReference>
<dbReference type="AlphaFoldDB" id="A0AAN5CT97"/>
<dbReference type="SUPFAM" id="SSF103506">
    <property type="entry name" value="Mitochondrial carrier"/>
    <property type="match status" value="1"/>
</dbReference>
<accession>A0AAN5CT97</accession>
<dbReference type="InterPro" id="IPR023395">
    <property type="entry name" value="MCP_dom_sf"/>
</dbReference>
<dbReference type="Proteomes" id="UP001328107">
    <property type="component" value="Unassembled WGS sequence"/>
</dbReference>
<keyword evidence="4" id="KW-1133">Transmembrane helix</keyword>
<evidence type="ECO:0000256" key="2">
    <source>
        <dbReference type="ARBA" id="ARBA00022692"/>
    </source>
</evidence>
<dbReference type="GO" id="GO:0016020">
    <property type="term" value="C:membrane"/>
    <property type="evidence" value="ECO:0007669"/>
    <property type="project" value="UniProtKB-SubCell"/>
</dbReference>
<keyword evidence="2 4" id="KW-0812">Transmembrane</keyword>
<evidence type="ECO:0000256" key="4">
    <source>
        <dbReference type="SAM" id="Phobius"/>
    </source>
</evidence>